<proteinExistence type="inferred from homology"/>
<dbReference type="PANTHER" id="PTHR30097">
    <property type="entry name" value="CATION EFFLUX SYSTEM PROTEIN CUSB"/>
    <property type="match status" value="1"/>
</dbReference>
<protein>
    <submittedName>
        <fullName evidence="7">Cobalt-zinc-cadmium efflux system membrane fusion protein</fullName>
    </submittedName>
</protein>
<evidence type="ECO:0000256" key="3">
    <source>
        <dbReference type="SAM" id="Coils"/>
    </source>
</evidence>
<gene>
    <name evidence="7" type="ORF">JN12_00997</name>
</gene>
<keyword evidence="8" id="KW-1185">Reference proteome</keyword>
<dbReference type="Pfam" id="PF25954">
    <property type="entry name" value="Beta-barrel_RND_2"/>
    <property type="match status" value="1"/>
</dbReference>
<dbReference type="NCBIfam" id="TIGR01730">
    <property type="entry name" value="RND_mfp"/>
    <property type="match status" value="1"/>
</dbReference>
<feature type="domain" description="CzcB-like barrel-sandwich hybrid" evidence="5">
    <location>
        <begin position="90"/>
        <end position="161"/>
    </location>
</feature>
<dbReference type="SUPFAM" id="SSF111369">
    <property type="entry name" value="HlyD-like secretion proteins"/>
    <property type="match status" value="1"/>
</dbReference>
<dbReference type="InterPro" id="IPR051909">
    <property type="entry name" value="MFP_Cation_Efflux"/>
</dbReference>
<organism evidence="7 8">
    <name type="scientific">Geobacter argillaceus</name>
    <dbReference type="NCBI Taxonomy" id="345631"/>
    <lineage>
        <taxon>Bacteria</taxon>
        <taxon>Pseudomonadati</taxon>
        <taxon>Thermodesulfobacteriota</taxon>
        <taxon>Desulfuromonadia</taxon>
        <taxon>Geobacterales</taxon>
        <taxon>Geobacteraceae</taxon>
        <taxon>Geobacter</taxon>
    </lineage>
</organism>
<name>A0A562WQX0_9BACT</name>
<sequence length="380" mass="40609">MSKSSNMKGVVLVLAAVWLAGCDSIAKPSHANQAEPAAQANAPLIREEGRVRVPDASPLRSSLQVAAVEEQSVEPPITVPGVVEVDPAKLIKVVPPLSGRIVQLHKHLGDPVRKGEALFTLDSADMAQAYSDAAKAEAALGLTKRSLERQKELARAEISARKDLEQAENDYSQAASEAQRAKTRLSLLGSALGRGNGRQYTLRSPIAGHVIELTGAQGGFWNDTNAPIMTVANLSTVWLAASVQEKDLASVFVGQEARISLNAYEGEGFSGKVRYVGELLEPDTRTVKVRIAIDNSSGRFRPGMFAKVVFKGPARKAAVVPATALVQSGLNSRIFVETSPWRFEPRVVKTGAQLGNRIEVVSGLKAGERIVVKEGVLLND</sequence>
<comment type="similarity">
    <text evidence="1">Belongs to the membrane fusion protein (MFP) (TC 8.A.1) family.</text>
</comment>
<dbReference type="InterPro" id="IPR058792">
    <property type="entry name" value="Beta-barrel_RND_2"/>
</dbReference>
<evidence type="ECO:0000259" key="4">
    <source>
        <dbReference type="Pfam" id="PF25954"/>
    </source>
</evidence>
<dbReference type="Gene3D" id="1.10.287.470">
    <property type="entry name" value="Helix hairpin bin"/>
    <property type="match status" value="1"/>
</dbReference>
<keyword evidence="3" id="KW-0175">Coiled coil</keyword>
<evidence type="ECO:0000313" key="7">
    <source>
        <dbReference type="EMBL" id="TWJ32555.1"/>
    </source>
</evidence>
<dbReference type="InterPro" id="IPR006143">
    <property type="entry name" value="RND_pump_MFP"/>
</dbReference>
<accession>A0A562WQX0</accession>
<reference evidence="7 8" key="1">
    <citation type="submission" date="2019-07" db="EMBL/GenBank/DDBJ databases">
        <title>Genomic Encyclopedia of Archaeal and Bacterial Type Strains, Phase II (KMG-II): from individual species to whole genera.</title>
        <authorList>
            <person name="Goeker M."/>
        </authorList>
    </citation>
    <scope>NUCLEOTIDE SEQUENCE [LARGE SCALE GENOMIC DNA]</scope>
    <source>
        <strain evidence="7 8">ATCC BAA-1139</strain>
    </source>
</reference>
<feature type="domain" description="CzcB-like C-terminal circularly permuted SH3-like" evidence="6">
    <location>
        <begin position="319"/>
        <end position="374"/>
    </location>
</feature>
<feature type="domain" description="CusB-like beta-barrel" evidence="4">
    <location>
        <begin position="236"/>
        <end position="312"/>
    </location>
</feature>
<dbReference type="AlphaFoldDB" id="A0A562WQX0"/>
<dbReference type="OrthoDB" id="9806939at2"/>
<dbReference type="Pfam" id="PF25975">
    <property type="entry name" value="CzcB_C"/>
    <property type="match status" value="1"/>
</dbReference>
<dbReference type="Gene3D" id="2.40.30.170">
    <property type="match status" value="1"/>
</dbReference>
<dbReference type="FunFam" id="2.40.30.170:FF:000010">
    <property type="entry name" value="Efflux RND transporter periplasmic adaptor subunit"/>
    <property type="match status" value="1"/>
</dbReference>
<comment type="caution">
    <text evidence="7">The sequence shown here is derived from an EMBL/GenBank/DDBJ whole genome shotgun (WGS) entry which is preliminary data.</text>
</comment>
<evidence type="ECO:0000256" key="2">
    <source>
        <dbReference type="ARBA" id="ARBA00022448"/>
    </source>
</evidence>
<dbReference type="Proteomes" id="UP000319449">
    <property type="component" value="Unassembled WGS sequence"/>
</dbReference>
<dbReference type="PROSITE" id="PS51257">
    <property type="entry name" value="PROKAR_LIPOPROTEIN"/>
    <property type="match status" value="1"/>
</dbReference>
<dbReference type="Pfam" id="PF25973">
    <property type="entry name" value="BSH_CzcB"/>
    <property type="match status" value="1"/>
</dbReference>
<evidence type="ECO:0000259" key="6">
    <source>
        <dbReference type="Pfam" id="PF25975"/>
    </source>
</evidence>
<dbReference type="EMBL" id="VLLN01000004">
    <property type="protein sequence ID" value="TWJ32555.1"/>
    <property type="molecule type" value="Genomic_DNA"/>
</dbReference>
<feature type="coiled-coil region" evidence="3">
    <location>
        <begin position="147"/>
        <end position="184"/>
    </location>
</feature>
<dbReference type="Gene3D" id="2.40.420.20">
    <property type="match status" value="1"/>
</dbReference>
<evidence type="ECO:0000259" key="5">
    <source>
        <dbReference type="Pfam" id="PF25973"/>
    </source>
</evidence>
<dbReference type="GO" id="GO:0022857">
    <property type="term" value="F:transmembrane transporter activity"/>
    <property type="evidence" value="ECO:0007669"/>
    <property type="project" value="InterPro"/>
</dbReference>
<keyword evidence="2" id="KW-0813">Transport</keyword>
<evidence type="ECO:0000313" key="8">
    <source>
        <dbReference type="Proteomes" id="UP000319449"/>
    </source>
</evidence>
<evidence type="ECO:0000256" key="1">
    <source>
        <dbReference type="ARBA" id="ARBA00009477"/>
    </source>
</evidence>
<dbReference type="InterPro" id="IPR058647">
    <property type="entry name" value="BSH_CzcB-like"/>
</dbReference>
<dbReference type="RefSeq" id="WP_145019091.1">
    <property type="nucleotide sequence ID" value="NZ_VLLN01000004.1"/>
</dbReference>
<dbReference type="InterPro" id="IPR058649">
    <property type="entry name" value="CzcB_C"/>
</dbReference>
<dbReference type="GO" id="GO:0016020">
    <property type="term" value="C:membrane"/>
    <property type="evidence" value="ECO:0007669"/>
    <property type="project" value="InterPro"/>
</dbReference>